<dbReference type="InterPro" id="IPR046335">
    <property type="entry name" value="LacI/GalR-like_sensor"/>
</dbReference>
<dbReference type="CDD" id="cd01392">
    <property type="entry name" value="HTH_LacI"/>
    <property type="match status" value="1"/>
</dbReference>
<dbReference type="Pfam" id="PF00356">
    <property type="entry name" value="LacI"/>
    <property type="match status" value="1"/>
</dbReference>
<sequence>MIIREIAEQAGVSMTTVYNVLHGNVKKVSKENTKKIQKLLDEYHYVPKLGLRALKNNSSKIIGVVIHSSRYYENSAISDTFYSHIIGAMEEMLRKAGYYMMLYAAQNLEEIFHMALAWNVDGLIAITFTYRDYIKLKTLVNKPIVAIDLINKENSDYVNVGLQDKKGGYIMTKYLLEKGYESVYVCARKNIGVDHERWLGYREAWKEAGKEFLSNDFLCLYETEQRRNENYKMMSRFAGKKTAFFFLADAFAVEAMHYFHDLGIKIPEDIGIAGFDGNILGKYCYPRLTTVYQDVSEKGRMAVKLMIDLLEKRLLDGLDVSRPVTLIPGHST</sequence>
<proteinExistence type="predicted"/>
<dbReference type="SUPFAM" id="SSF53822">
    <property type="entry name" value="Periplasmic binding protein-like I"/>
    <property type="match status" value="1"/>
</dbReference>
<dbReference type="SMART" id="SM00354">
    <property type="entry name" value="HTH_LACI"/>
    <property type="match status" value="1"/>
</dbReference>
<evidence type="ECO:0000256" key="1">
    <source>
        <dbReference type="ARBA" id="ARBA00023015"/>
    </source>
</evidence>
<dbReference type="GO" id="GO:0000976">
    <property type="term" value="F:transcription cis-regulatory region binding"/>
    <property type="evidence" value="ECO:0007669"/>
    <property type="project" value="TreeGrafter"/>
</dbReference>
<dbReference type="HOGENOM" id="CLU_037628_6_2_9"/>
<name>G9WSL7_9FIRM</name>
<reference evidence="5 6" key="1">
    <citation type="submission" date="2011-08" db="EMBL/GenBank/DDBJ databases">
        <title>The Genome Sequence of Oribacterium sp. ACB7.</title>
        <authorList>
            <consortium name="The Broad Institute Genome Sequencing Platform"/>
            <person name="Earl A."/>
            <person name="Ward D."/>
            <person name="Feldgarden M."/>
            <person name="Gevers D."/>
            <person name="Sizova M."/>
            <person name="Hazen A."/>
            <person name="Epstein S."/>
            <person name="Young S.K."/>
            <person name="Zeng Q."/>
            <person name="Gargeya S."/>
            <person name="Fitzgerald M."/>
            <person name="Haas B."/>
            <person name="Abouelleil A."/>
            <person name="Alvarado L."/>
            <person name="Arachchi H.M."/>
            <person name="Berlin A."/>
            <person name="Brown A."/>
            <person name="Chapman S.B."/>
            <person name="Chen Z."/>
            <person name="Dunbar C."/>
            <person name="Freedman E."/>
            <person name="Gearin G."/>
            <person name="Gellesch M."/>
            <person name="Goldberg J."/>
            <person name="Griggs A."/>
            <person name="Gujja S."/>
            <person name="Heiman D."/>
            <person name="Howarth C."/>
            <person name="Larson L."/>
            <person name="Lui A."/>
            <person name="MacDonald P.J.P."/>
            <person name="Montmayeur A."/>
            <person name="Murphy C."/>
            <person name="Neiman D."/>
            <person name="Pearson M."/>
            <person name="Priest M."/>
            <person name="Roberts A."/>
            <person name="Saif S."/>
            <person name="Shea T."/>
            <person name="Shenoy N."/>
            <person name="Sisk P."/>
            <person name="Stolte C."/>
            <person name="Sykes S."/>
            <person name="Wortman J."/>
            <person name="Nusbaum C."/>
            <person name="Birren B."/>
        </authorList>
    </citation>
    <scope>NUCLEOTIDE SEQUENCE [LARGE SCALE GENOMIC DNA]</scope>
    <source>
        <strain evidence="5 6">ACB7</strain>
    </source>
</reference>
<dbReference type="GO" id="GO:0003700">
    <property type="term" value="F:DNA-binding transcription factor activity"/>
    <property type="evidence" value="ECO:0007669"/>
    <property type="project" value="TreeGrafter"/>
</dbReference>
<dbReference type="InterPro" id="IPR028082">
    <property type="entry name" value="Peripla_BP_I"/>
</dbReference>
<dbReference type="Proteomes" id="UP000003527">
    <property type="component" value="Unassembled WGS sequence"/>
</dbReference>
<protein>
    <recommendedName>
        <fullName evidence="4">HTH lacI-type domain-containing protein</fullName>
    </recommendedName>
</protein>
<dbReference type="Gene3D" id="3.40.50.2300">
    <property type="match status" value="2"/>
</dbReference>
<evidence type="ECO:0000256" key="3">
    <source>
        <dbReference type="ARBA" id="ARBA00023163"/>
    </source>
</evidence>
<dbReference type="SUPFAM" id="SSF47413">
    <property type="entry name" value="lambda repressor-like DNA-binding domains"/>
    <property type="match status" value="1"/>
</dbReference>
<keyword evidence="6" id="KW-1185">Reference proteome</keyword>
<evidence type="ECO:0000256" key="2">
    <source>
        <dbReference type="ARBA" id="ARBA00023125"/>
    </source>
</evidence>
<gene>
    <name evidence="5" type="ORF">HMPREF9624_02083</name>
</gene>
<dbReference type="RefSeq" id="WP_009537740.1">
    <property type="nucleotide sequence ID" value="NZ_JH414506.1"/>
</dbReference>
<keyword evidence="3" id="KW-0804">Transcription</keyword>
<evidence type="ECO:0000259" key="4">
    <source>
        <dbReference type="PROSITE" id="PS50932"/>
    </source>
</evidence>
<keyword evidence="2" id="KW-0238">DNA-binding</keyword>
<feature type="domain" description="HTH lacI-type" evidence="4">
    <location>
        <begin position="1"/>
        <end position="56"/>
    </location>
</feature>
<dbReference type="PANTHER" id="PTHR30146:SF24">
    <property type="entry name" value="XYLOSE OPERON REGULATORY PROTEIN"/>
    <property type="match status" value="1"/>
</dbReference>
<keyword evidence="1" id="KW-0805">Transcription regulation</keyword>
<accession>G9WSL7</accession>
<dbReference type="InterPro" id="IPR000843">
    <property type="entry name" value="HTH_LacI"/>
</dbReference>
<organism evidence="5 6">
    <name type="scientific">Oribacterium asaccharolyticum ACB7</name>
    <dbReference type="NCBI Taxonomy" id="796944"/>
    <lineage>
        <taxon>Bacteria</taxon>
        <taxon>Bacillati</taxon>
        <taxon>Bacillota</taxon>
        <taxon>Clostridia</taxon>
        <taxon>Lachnospirales</taxon>
        <taxon>Lachnospiraceae</taxon>
        <taxon>Oribacterium</taxon>
    </lineage>
</organism>
<dbReference type="CDD" id="cd06267">
    <property type="entry name" value="PBP1_LacI_sugar_binding-like"/>
    <property type="match status" value="1"/>
</dbReference>
<dbReference type="AlphaFoldDB" id="G9WSL7"/>
<dbReference type="PROSITE" id="PS50932">
    <property type="entry name" value="HTH_LACI_2"/>
    <property type="match status" value="1"/>
</dbReference>
<dbReference type="EMBL" id="AFZD01000006">
    <property type="protein sequence ID" value="EHL13604.1"/>
    <property type="molecule type" value="Genomic_DNA"/>
</dbReference>
<dbReference type="InterPro" id="IPR010982">
    <property type="entry name" value="Lambda_DNA-bd_dom_sf"/>
</dbReference>
<evidence type="ECO:0000313" key="6">
    <source>
        <dbReference type="Proteomes" id="UP000003527"/>
    </source>
</evidence>
<dbReference type="PANTHER" id="PTHR30146">
    <property type="entry name" value="LACI-RELATED TRANSCRIPTIONAL REPRESSOR"/>
    <property type="match status" value="1"/>
</dbReference>
<dbReference type="PATRIC" id="fig|796944.3.peg.602"/>
<dbReference type="Pfam" id="PF13377">
    <property type="entry name" value="Peripla_BP_3"/>
    <property type="match status" value="1"/>
</dbReference>
<comment type="caution">
    <text evidence="5">The sequence shown here is derived from an EMBL/GenBank/DDBJ whole genome shotgun (WGS) entry which is preliminary data.</text>
</comment>
<dbReference type="Gene3D" id="1.10.260.40">
    <property type="entry name" value="lambda repressor-like DNA-binding domains"/>
    <property type="match status" value="1"/>
</dbReference>
<evidence type="ECO:0000313" key="5">
    <source>
        <dbReference type="EMBL" id="EHL13604.1"/>
    </source>
</evidence>